<dbReference type="PANTHER" id="PTHR24353:SF111">
    <property type="match status" value="1"/>
</dbReference>
<evidence type="ECO:0000256" key="6">
    <source>
        <dbReference type="PROSITE-ProRule" id="PRU10141"/>
    </source>
</evidence>
<feature type="region of interest" description="Disordered" evidence="7">
    <location>
        <begin position="411"/>
        <end position="431"/>
    </location>
</feature>
<dbReference type="GO" id="GO:0004692">
    <property type="term" value="F:cGMP-dependent protein kinase activity"/>
    <property type="evidence" value="ECO:0007669"/>
    <property type="project" value="InterPro"/>
</dbReference>
<evidence type="ECO:0000256" key="4">
    <source>
        <dbReference type="ARBA" id="ARBA00022777"/>
    </source>
</evidence>
<evidence type="ECO:0000256" key="3">
    <source>
        <dbReference type="ARBA" id="ARBA00022741"/>
    </source>
</evidence>
<dbReference type="PROSITE" id="PS00107">
    <property type="entry name" value="PROTEIN_KINASE_ATP"/>
    <property type="match status" value="1"/>
</dbReference>
<dbReference type="Gene3D" id="3.30.200.20">
    <property type="entry name" value="Phosphorylase Kinase, domain 1"/>
    <property type="match status" value="1"/>
</dbReference>
<dbReference type="InterPro" id="IPR002374">
    <property type="entry name" value="cGMP_dep_kinase"/>
</dbReference>
<dbReference type="FunFam" id="2.60.120.10:FF:000064">
    <property type="entry name" value="cGMP-dependent protein kinase, isozyme"/>
    <property type="match status" value="1"/>
</dbReference>
<proteinExistence type="predicted"/>
<accession>A0A6A4VUM5</accession>
<keyword evidence="4 10" id="KW-0418">Kinase</keyword>
<dbReference type="PROSITE" id="PS50042">
    <property type="entry name" value="CNMP_BINDING_3"/>
    <property type="match status" value="2"/>
</dbReference>
<dbReference type="InterPro" id="IPR011009">
    <property type="entry name" value="Kinase-like_dom_sf"/>
</dbReference>
<dbReference type="PROSITE" id="PS00888">
    <property type="entry name" value="CNMP_BINDING_1"/>
    <property type="match status" value="1"/>
</dbReference>
<dbReference type="InterPro" id="IPR018490">
    <property type="entry name" value="cNMP-bd_dom_sf"/>
</dbReference>
<dbReference type="InterPro" id="IPR000719">
    <property type="entry name" value="Prot_kinase_dom"/>
</dbReference>
<dbReference type="InterPro" id="IPR000595">
    <property type="entry name" value="cNMP-bd_dom"/>
</dbReference>
<dbReference type="AlphaFoldDB" id="A0A6A4VUM5"/>
<keyword evidence="11" id="KW-1185">Reference proteome</keyword>
<dbReference type="InterPro" id="IPR018488">
    <property type="entry name" value="cNMP-bd_CS"/>
</dbReference>
<dbReference type="Pfam" id="PF00069">
    <property type="entry name" value="Pkinase"/>
    <property type="match status" value="1"/>
</dbReference>
<evidence type="ECO:0000259" key="9">
    <source>
        <dbReference type="PROSITE" id="PS50042"/>
    </source>
</evidence>
<comment type="caution">
    <text evidence="10">The sequence shown here is derived from an EMBL/GenBank/DDBJ whole genome shotgun (WGS) entry which is preliminary data.</text>
</comment>
<feature type="domain" description="Cyclic nucleotide-binding" evidence="9">
    <location>
        <begin position="1"/>
        <end position="59"/>
    </location>
</feature>
<dbReference type="PROSITE" id="PS00889">
    <property type="entry name" value="CNMP_BINDING_2"/>
    <property type="match status" value="2"/>
</dbReference>
<dbReference type="Pfam" id="PF00027">
    <property type="entry name" value="cNMP_binding"/>
    <property type="match status" value="2"/>
</dbReference>
<dbReference type="InterPro" id="IPR017441">
    <property type="entry name" value="Protein_kinase_ATP_BS"/>
</dbReference>
<dbReference type="EMBL" id="VIIS01001335">
    <property type="protein sequence ID" value="KAF0299747.1"/>
    <property type="molecule type" value="Genomic_DNA"/>
</dbReference>
<keyword evidence="3 6" id="KW-0547">Nucleotide-binding</keyword>
<evidence type="ECO:0000256" key="5">
    <source>
        <dbReference type="ARBA" id="ARBA00022840"/>
    </source>
</evidence>
<keyword evidence="5 6" id="KW-0067">ATP-binding</keyword>
<gene>
    <name evidence="10" type="primary">for_2</name>
    <name evidence="10" type="ORF">FJT64_027604</name>
</gene>
<organism evidence="10 11">
    <name type="scientific">Amphibalanus amphitrite</name>
    <name type="common">Striped barnacle</name>
    <name type="synonym">Balanus amphitrite</name>
    <dbReference type="NCBI Taxonomy" id="1232801"/>
    <lineage>
        <taxon>Eukaryota</taxon>
        <taxon>Metazoa</taxon>
        <taxon>Ecdysozoa</taxon>
        <taxon>Arthropoda</taxon>
        <taxon>Crustacea</taxon>
        <taxon>Multicrustacea</taxon>
        <taxon>Cirripedia</taxon>
        <taxon>Thoracica</taxon>
        <taxon>Thoracicalcarea</taxon>
        <taxon>Balanomorpha</taxon>
        <taxon>Balanoidea</taxon>
        <taxon>Balanidae</taxon>
        <taxon>Amphibalaninae</taxon>
        <taxon>Amphibalanus</taxon>
    </lineage>
</organism>
<dbReference type="SUPFAM" id="SSF51206">
    <property type="entry name" value="cAMP-binding domain-like"/>
    <property type="match status" value="2"/>
</dbReference>
<evidence type="ECO:0000259" key="8">
    <source>
        <dbReference type="PROSITE" id="PS50011"/>
    </source>
</evidence>
<evidence type="ECO:0000313" key="10">
    <source>
        <dbReference type="EMBL" id="KAF0299747.1"/>
    </source>
</evidence>
<evidence type="ECO:0000313" key="11">
    <source>
        <dbReference type="Proteomes" id="UP000440578"/>
    </source>
</evidence>
<sequence length="450" mass="49907">MGPGKVFGELAILYNCQRTATIKAATDCKLFAIERQCFQTIMMRTGLQKQAEYTAFLKSFQNLPEETVIKLADVLEETYYSQGDYIIRQGARGDTFYIISRGRVNVTMRSPDSMEEKLIRTLGKGDFFGEKALQGEDIRTANIVADDPDGVACLVIDHDTFDQLISRLEEVKNRYVDESQLRKQINREFADVKLSDLAVIATLGVGGFGRVELVQMVHDKSRSFALKQMKKAQIVETRQQQHIMSEKEIMEEANCDFIVKLYKTFKDRKYLYMLMESWLRRCRVGSAGLTLRCRGSAGLTLRCRGSAGLRRCRVGSAGLTLRCRGSAGLTLRCRGSAGLRRCRVGSAGLTLRCRGSAGLTLRCRVGSAGLTLRCRGSAGLTLRCRVGSAGLAWPNGLRLRVRLRRCERSGSVARGRPADGPPWSFAPGVAADSERIRPSSSMMMTEAGTS</sequence>
<feature type="binding site" evidence="6">
    <location>
        <position position="227"/>
    </location>
    <ligand>
        <name>ATP</name>
        <dbReference type="ChEBI" id="CHEBI:30616"/>
    </ligand>
</feature>
<dbReference type="SMART" id="SM00100">
    <property type="entry name" value="cNMP"/>
    <property type="match status" value="1"/>
</dbReference>
<keyword evidence="1" id="KW-0723">Serine/threonine-protein kinase</keyword>
<dbReference type="Gene3D" id="2.60.120.10">
    <property type="entry name" value="Jelly Rolls"/>
    <property type="match status" value="2"/>
</dbReference>
<evidence type="ECO:0000256" key="7">
    <source>
        <dbReference type="SAM" id="MobiDB-lite"/>
    </source>
</evidence>
<reference evidence="10 11" key="1">
    <citation type="submission" date="2019-07" db="EMBL/GenBank/DDBJ databases">
        <title>Draft genome assembly of a fouling barnacle, Amphibalanus amphitrite (Darwin, 1854): The first reference genome for Thecostraca.</title>
        <authorList>
            <person name="Kim W."/>
        </authorList>
    </citation>
    <scope>NUCLEOTIDE SEQUENCE [LARGE SCALE GENOMIC DNA]</scope>
    <source>
        <strain evidence="10">SNU_AA5</strain>
        <tissue evidence="10">Soma without cirri and trophi</tissue>
    </source>
</reference>
<dbReference type="InterPro" id="IPR014710">
    <property type="entry name" value="RmlC-like_jellyroll"/>
</dbReference>
<dbReference type="PRINTS" id="PR00104">
    <property type="entry name" value="CGMPKINASE"/>
</dbReference>
<evidence type="ECO:0000256" key="2">
    <source>
        <dbReference type="ARBA" id="ARBA00022679"/>
    </source>
</evidence>
<protein>
    <submittedName>
        <fullName evidence="10">cGMP-dependent protein kinase, isozyme 2 forms cD5/T2</fullName>
    </submittedName>
</protein>
<dbReference type="OrthoDB" id="63267at2759"/>
<feature type="domain" description="Cyclic nucleotide-binding" evidence="9">
    <location>
        <begin position="59"/>
        <end position="182"/>
    </location>
</feature>
<dbReference type="CDD" id="cd00038">
    <property type="entry name" value="CAP_ED"/>
    <property type="match status" value="2"/>
</dbReference>
<dbReference type="SUPFAM" id="SSF56112">
    <property type="entry name" value="Protein kinase-like (PK-like)"/>
    <property type="match status" value="1"/>
</dbReference>
<dbReference type="PROSITE" id="PS50011">
    <property type="entry name" value="PROTEIN_KINASE_DOM"/>
    <property type="match status" value="1"/>
</dbReference>
<feature type="domain" description="Protein kinase" evidence="8">
    <location>
        <begin position="197"/>
        <end position="450"/>
    </location>
</feature>
<evidence type="ECO:0000256" key="1">
    <source>
        <dbReference type="ARBA" id="ARBA00022527"/>
    </source>
</evidence>
<name>A0A6A4VUM5_AMPAM</name>
<dbReference type="PANTHER" id="PTHR24353">
    <property type="entry name" value="CYCLIC NUCLEOTIDE-DEPENDENT PROTEIN KINASE"/>
    <property type="match status" value="1"/>
</dbReference>
<dbReference type="GO" id="GO:0005524">
    <property type="term" value="F:ATP binding"/>
    <property type="evidence" value="ECO:0007669"/>
    <property type="project" value="UniProtKB-UniRule"/>
</dbReference>
<keyword evidence="2" id="KW-0808">Transferase</keyword>
<dbReference type="Proteomes" id="UP000440578">
    <property type="component" value="Unassembled WGS sequence"/>
</dbReference>
<dbReference type="GO" id="GO:0005737">
    <property type="term" value="C:cytoplasm"/>
    <property type="evidence" value="ECO:0007669"/>
    <property type="project" value="UniProtKB-ARBA"/>
</dbReference>